<gene>
    <name evidence="2" type="ORF">B9Q17_07520</name>
</gene>
<evidence type="ECO:0000256" key="1">
    <source>
        <dbReference type="SAM" id="MobiDB-lite"/>
    </source>
</evidence>
<dbReference type="Proteomes" id="UP000216984">
    <property type="component" value="Unassembled WGS sequence"/>
</dbReference>
<accession>A0A7Z1DSA1</accession>
<dbReference type="EMBL" id="NEFY01000016">
    <property type="protein sequence ID" value="OZC35056.1"/>
    <property type="molecule type" value="Genomic_DNA"/>
</dbReference>
<feature type="region of interest" description="Disordered" evidence="1">
    <location>
        <begin position="80"/>
        <end position="139"/>
    </location>
</feature>
<feature type="compositionally biased region" description="Basic and acidic residues" evidence="1">
    <location>
        <begin position="126"/>
        <end position="139"/>
    </location>
</feature>
<reference evidence="2 3" key="1">
    <citation type="submission" date="2017-06" db="EMBL/GenBank/DDBJ databases">
        <title>Draft genome sequence of the halophilic bacterium Marinobacter vinifirmus FB1.</title>
        <authorList>
            <person name="Stepanov V.G."/>
            <person name="Roberts D.J."/>
            <person name="Fox G.E."/>
        </authorList>
    </citation>
    <scope>NUCLEOTIDE SEQUENCE [LARGE SCALE GENOMIC DNA]</scope>
    <source>
        <strain evidence="2 3">FB1</strain>
    </source>
</reference>
<comment type="caution">
    <text evidence="2">The sequence shown here is derived from an EMBL/GenBank/DDBJ whole genome shotgun (WGS) entry which is preliminary data.</text>
</comment>
<sequence length="139" mass="15365">MAKRNVYSLDSPHTCFQCCGSAYLRILEEAADSLTPEECISVIVHRLAILGEKRREYAIKKLAEQYLRLIDFTPSLAARGPQRGIEKPGLRPDFSPHPTHREWAVSSGAVAPSEGTPCKPLAAESEGSHERSRKAQEGH</sequence>
<keyword evidence="3" id="KW-1185">Reference proteome</keyword>
<name>A0A7Z1DSA1_9GAMM</name>
<dbReference type="AlphaFoldDB" id="A0A7Z1DSA1"/>
<evidence type="ECO:0000313" key="3">
    <source>
        <dbReference type="Proteomes" id="UP000216984"/>
    </source>
</evidence>
<evidence type="ECO:0000313" key="2">
    <source>
        <dbReference type="EMBL" id="OZC35056.1"/>
    </source>
</evidence>
<proteinExistence type="predicted"/>
<protein>
    <submittedName>
        <fullName evidence="2">Uncharacterized protein</fullName>
    </submittedName>
</protein>
<organism evidence="2 3">
    <name type="scientific">Marinobacter vinifirmus</name>
    <dbReference type="NCBI Taxonomy" id="355591"/>
    <lineage>
        <taxon>Bacteria</taxon>
        <taxon>Pseudomonadati</taxon>
        <taxon>Pseudomonadota</taxon>
        <taxon>Gammaproteobacteria</taxon>
        <taxon>Pseudomonadales</taxon>
        <taxon>Marinobacteraceae</taxon>
        <taxon>Marinobacter</taxon>
    </lineage>
</organism>